<gene>
    <name evidence="2" type="ORF">CWD77_09475</name>
</gene>
<name>A0A2N0VHX6_9BACT</name>
<evidence type="ECO:0000259" key="1">
    <source>
        <dbReference type="Pfam" id="PF13470"/>
    </source>
</evidence>
<dbReference type="OrthoDB" id="1148871at2"/>
<dbReference type="InterPro" id="IPR002716">
    <property type="entry name" value="PIN_dom"/>
</dbReference>
<proteinExistence type="predicted"/>
<reference evidence="2 3" key="1">
    <citation type="submission" date="2017-11" db="EMBL/GenBank/DDBJ databases">
        <title>Rhodohalobacter 15182 sp. nov., isolated from a salt lake.</title>
        <authorList>
            <person name="Han S."/>
        </authorList>
    </citation>
    <scope>NUCLEOTIDE SEQUENCE [LARGE SCALE GENOMIC DNA]</scope>
    <source>
        <strain evidence="2 3">15182</strain>
    </source>
</reference>
<dbReference type="SUPFAM" id="SSF88723">
    <property type="entry name" value="PIN domain-like"/>
    <property type="match status" value="1"/>
</dbReference>
<comment type="caution">
    <text evidence="2">The sequence shown here is derived from an EMBL/GenBank/DDBJ whole genome shotgun (WGS) entry which is preliminary data.</text>
</comment>
<organism evidence="2 3">
    <name type="scientific">Rhodohalobacter barkolensis</name>
    <dbReference type="NCBI Taxonomy" id="2053187"/>
    <lineage>
        <taxon>Bacteria</taxon>
        <taxon>Pseudomonadati</taxon>
        <taxon>Balneolota</taxon>
        <taxon>Balneolia</taxon>
        <taxon>Balneolales</taxon>
        <taxon>Balneolaceae</taxon>
        <taxon>Rhodohalobacter</taxon>
    </lineage>
</organism>
<dbReference type="Proteomes" id="UP000233398">
    <property type="component" value="Unassembled WGS sequence"/>
</dbReference>
<dbReference type="EMBL" id="PISP01000002">
    <property type="protein sequence ID" value="PKD43779.1"/>
    <property type="molecule type" value="Genomic_DNA"/>
</dbReference>
<dbReference type="Gene3D" id="3.40.50.1010">
    <property type="entry name" value="5'-nuclease"/>
    <property type="match status" value="1"/>
</dbReference>
<feature type="domain" description="PIN" evidence="1">
    <location>
        <begin position="2"/>
        <end position="115"/>
    </location>
</feature>
<evidence type="ECO:0000313" key="3">
    <source>
        <dbReference type="Proteomes" id="UP000233398"/>
    </source>
</evidence>
<evidence type="ECO:0000313" key="2">
    <source>
        <dbReference type="EMBL" id="PKD43779.1"/>
    </source>
</evidence>
<sequence length="135" mass="15562">MKILIDSDVCIDFLTGRAPHFMYSQKLFWKAENNQLDAVVSPESFSNIFYVLRKFYTSEHIITKLNGMRSLVEVANLNGSVIDQALNAGWSDFEDAIQHFYAIDSSCEAIITRNLRDYKKAKLQVFTPFELIEQL</sequence>
<protein>
    <submittedName>
        <fullName evidence="2">VapC toxin family PIN domain ribonuclease</fullName>
    </submittedName>
</protein>
<keyword evidence="3" id="KW-1185">Reference proteome</keyword>
<dbReference type="InterPro" id="IPR029060">
    <property type="entry name" value="PIN-like_dom_sf"/>
</dbReference>
<dbReference type="Pfam" id="PF13470">
    <property type="entry name" value="PIN_3"/>
    <property type="match status" value="1"/>
</dbReference>
<dbReference type="AlphaFoldDB" id="A0A2N0VHX6"/>
<accession>A0A2N0VHX6</accession>
<dbReference type="RefSeq" id="WP_101073318.1">
    <property type="nucleotide sequence ID" value="NZ_PISP01000002.1"/>
</dbReference>